<dbReference type="InterPro" id="IPR006680">
    <property type="entry name" value="Amidohydro-rel"/>
</dbReference>
<proteinExistence type="predicted"/>
<dbReference type="InterPro" id="IPR011059">
    <property type="entry name" value="Metal-dep_hydrolase_composite"/>
</dbReference>
<dbReference type="SUPFAM" id="SSF51556">
    <property type="entry name" value="Metallo-dependent hydrolases"/>
    <property type="match status" value="1"/>
</dbReference>
<feature type="domain" description="Amidohydrolase-related" evidence="2">
    <location>
        <begin position="53"/>
        <end position="376"/>
    </location>
</feature>
<keyword evidence="1" id="KW-0378">Hydrolase</keyword>
<evidence type="ECO:0000256" key="1">
    <source>
        <dbReference type="ARBA" id="ARBA00022801"/>
    </source>
</evidence>
<protein>
    <submittedName>
        <fullName evidence="3">Amidohydrolase family protein</fullName>
    </submittedName>
</protein>
<dbReference type="Proteomes" id="UP001500840">
    <property type="component" value="Unassembled WGS sequence"/>
</dbReference>
<dbReference type="Pfam" id="PF01979">
    <property type="entry name" value="Amidohydro_1"/>
    <property type="match status" value="1"/>
</dbReference>
<dbReference type="InterPro" id="IPR050287">
    <property type="entry name" value="MTA/SAH_deaminase"/>
</dbReference>
<evidence type="ECO:0000259" key="2">
    <source>
        <dbReference type="Pfam" id="PF01979"/>
    </source>
</evidence>
<dbReference type="PANTHER" id="PTHR43794:SF11">
    <property type="entry name" value="AMIDOHYDROLASE-RELATED DOMAIN-CONTAINING PROTEIN"/>
    <property type="match status" value="1"/>
</dbReference>
<dbReference type="PANTHER" id="PTHR43794">
    <property type="entry name" value="AMINOHYDROLASE SSNA-RELATED"/>
    <property type="match status" value="1"/>
</dbReference>
<evidence type="ECO:0000313" key="3">
    <source>
        <dbReference type="EMBL" id="GAA4452183.1"/>
    </source>
</evidence>
<accession>A0ABP8MKU8</accession>
<keyword evidence="4" id="KW-1185">Reference proteome</keyword>
<dbReference type="SUPFAM" id="SSF51338">
    <property type="entry name" value="Composite domain of metallo-dependent hydrolases"/>
    <property type="match status" value="1"/>
</dbReference>
<dbReference type="InterPro" id="IPR032466">
    <property type="entry name" value="Metal_Hydrolase"/>
</dbReference>
<gene>
    <name evidence="3" type="ORF">GCM10023156_21150</name>
</gene>
<organism evidence="3 4">
    <name type="scientific">Novipirellula rosea</name>
    <dbReference type="NCBI Taxonomy" id="1031540"/>
    <lineage>
        <taxon>Bacteria</taxon>
        <taxon>Pseudomonadati</taxon>
        <taxon>Planctomycetota</taxon>
        <taxon>Planctomycetia</taxon>
        <taxon>Pirellulales</taxon>
        <taxon>Pirellulaceae</taxon>
        <taxon>Novipirellula</taxon>
    </lineage>
</organism>
<dbReference type="EMBL" id="BAABGA010000029">
    <property type="protein sequence ID" value="GAA4452183.1"/>
    <property type="molecule type" value="Genomic_DNA"/>
</dbReference>
<sequence>MTKQTRAFAARWIFPVSSPPIHGGWVRMDRQQIVEVGQGAAPTDAEDLGDVALLPGLVNAHTHLEFSDCDAPIGEPGITLYRWVGQVIAARQSTTGQAKAAAIAKGLQESFDAGVSLVGEIATLPSEYPSQSDFSPHNQSPELITFAETIGLSQQRGDERFALSEQHVQTQPSGGISPHAPYSTSRPLIERCVQLACQTERPLAMHVAESPAERQLLCGGSGPFAETLKQLGVWDASLFPWGDQPFEWLIDQLAKAPHGLLVHGNDLQVNEIEKIANHPSLSVVYCPRTHHFFGYSPHPVLAMLEHGVRVALGTDSRASNPDLNLWREIQFLLNQRPDIDPEKVLGMGTIQGADAMGRFRHGRFQRGAFAQFNLVPTSANTLQGVYRDFAEQPLKRGV</sequence>
<reference evidence="4" key="1">
    <citation type="journal article" date="2019" name="Int. J. Syst. Evol. Microbiol.">
        <title>The Global Catalogue of Microorganisms (GCM) 10K type strain sequencing project: providing services to taxonomists for standard genome sequencing and annotation.</title>
        <authorList>
            <consortium name="The Broad Institute Genomics Platform"/>
            <consortium name="The Broad Institute Genome Sequencing Center for Infectious Disease"/>
            <person name="Wu L."/>
            <person name="Ma J."/>
        </authorList>
    </citation>
    <scope>NUCLEOTIDE SEQUENCE [LARGE SCALE GENOMIC DNA]</scope>
    <source>
        <strain evidence="4">JCM 17759</strain>
    </source>
</reference>
<evidence type="ECO:0000313" key="4">
    <source>
        <dbReference type="Proteomes" id="UP001500840"/>
    </source>
</evidence>
<dbReference type="RefSeq" id="WP_345321799.1">
    <property type="nucleotide sequence ID" value="NZ_BAABGA010000029.1"/>
</dbReference>
<comment type="caution">
    <text evidence="3">The sequence shown here is derived from an EMBL/GenBank/DDBJ whole genome shotgun (WGS) entry which is preliminary data.</text>
</comment>
<dbReference type="Gene3D" id="3.20.20.140">
    <property type="entry name" value="Metal-dependent hydrolases"/>
    <property type="match status" value="1"/>
</dbReference>
<name>A0ABP8MKU8_9BACT</name>